<name>A0ABV3T996_9GAMM</name>
<feature type="domain" description="ABC transporter" evidence="9">
    <location>
        <begin position="353"/>
        <end position="589"/>
    </location>
</feature>
<dbReference type="PROSITE" id="PS50893">
    <property type="entry name" value="ABC_TRANSPORTER_2"/>
    <property type="match status" value="1"/>
</dbReference>
<gene>
    <name evidence="11" type="ORF">V6X73_00375</name>
</gene>
<dbReference type="SMART" id="SM00382">
    <property type="entry name" value="AAA"/>
    <property type="match status" value="1"/>
</dbReference>
<dbReference type="RefSeq" id="WP_367958303.1">
    <property type="nucleotide sequence ID" value="NZ_JBAKFH010000004.1"/>
</dbReference>
<dbReference type="InterPro" id="IPR003593">
    <property type="entry name" value="AAA+_ATPase"/>
</dbReference>
<feature type="transmembrane region" description="Helical" evidence="8">
    <location>
        <begin position="175"/>
        <end position="194"/>
    </location>
</feature>
<dbReference type="PROSITE" id="PS50929">
    <property type="entry name" value="ABC_TM1F"/>
    <property type="match status" value="1"/>
</dbReference>
<evidence type="ECO:0000313" key="11">
    <source>
        <dbReference type="EMBL" id="MEX0468194.1"/>
    </source>
</evidence>
<feature type="transmembrane region" description="Helical" evidence="8">
    <location>
        <begin position="141"/>
        <end position="169"/>
    </location>
</feature>
<dbReference type="PANTHER" id="PTHR43394:SF1">
    <property type="entry name" value="ATP-BINDING CASSETTE SUB-FAMILY B MEMBER 10, MITOCHONDRIAL"/>
    <property type="match status" value="1"/>
</dbReference>
<keyword evidence="5 8" id="KW-1133">Transmembrane helix</keyword>
<keyword evidence="3" id="KW-0547">Nucleotide-binding</keyword>
<dbReference type="SUPFAM" id="SSF52540">
    <property type="entry name" value="P-loop containing nucleoside triphosphate hydrolases"/>
    <property type="match status" value="1"/>
</dbReference>
<dbReference type="Pfam" id="PF00664">
    <property type="entry name" value="ABC_membrane"/>
    <property type="match status" value="1"/>
</dbReference>
<dbReference type="SUPFAM" id="SSF90123">
    <property type="entry name" value="ABC transporter transmembrane region"/>
    <property type="match status" value="1"/>
</dbReference>
<comment type="subcellular location">
    <subcellularLocation>
        <location evidence="1">Cell membrane</location>
        <topology evidence="1">Multi-pass membrane protein</topology>
    </subcellularLocation>
</comment>
<evidence type="ECO:0000259" key="10">
    <source>
        <dbReference type="PROSITE" id="PS50929"/>
    </source>
</evidence>
<dbReference type="Gene3D" id="1.20.1560.10">
    <property type="entry name" value="ABC transporter type 1, transmembrane domain"/>
    <property type="match status" value="1"/>
</dbReference>
<evidence type="ECO:0000259" key="9">
    <source>
        <dbReference type="PROSITE" id="PS50893"/>
    </source>
</evidence>
<proteinExistence type="predicted"/>
<accession>A0ABV3T996</accession>
<feature type="transmembrane region" description="Helical" evidence="8">
    <location>
        <begin position="257"/>
        <end position="276"/>
    </location>
</feature>
<reference evidence="11 12" key="1">
    <citation type="submission" date="2024-02" db="EMBL/GenBank/DDBJ databases">
        <title>New especies of Spiribacter isolated from saline water.</title>
        <authorList>
            <person name="Leon M.J."/>
            <person name="De La Haba R."/>
            <person name="Sanchez-Porro C."/>
            <person name="Ventosa A."/>
        </authorList>
    </citation>
    <scope>NUCLEOTIDE SEQUENCE [LARGE SCALE GENOMIC DNA]</scope>
    <source>
        <strain evidence="12">ag22IC6-390</strain>
    </source>
</reference>
<keyword evidence="2 8" id="KW-0812">Transmembrane</keyword>
<evidence type="ECO:0000313" key="12">
    <source>
        <dbReference type="Proteomes" id="UP001556709"/>
    </source>
</evidence>
<keyword evidence="6 8" id="KW-0472">Membrane</keyword>
<organism evidence="11 12">
    <name type="scientific">Spiribacter pallidus</name>
    <dbReference type="NCBI Taxonomy" id="1987936"/>
    <lineage>
        <taxon>Bacteria</taxon>
        <taxon>Pseudomonadati</taxon>
        <taxon>Pseudomonadota</taxon>
        <taxon>Gammaproteobacteria</taxon>
        <taxon>Chromatiales</taxon>
        <taxon>Ectothiorhodospiraceae</taxon>
        <taxon>Spiribacter</taxon>
    </lineage>
</organism>
<evidence type="ECO:0000256" key="2">
    <source>
        <dbReference type="ARBA" id="ARBA00022692"/>
    </source>
</evidence>
<evidence type="ECO:0000256" key="4">
    <source>
        <dbReference type="ARBA" id="ARBA00022840"/>
    </source>
</evidence>
<feature type="transmembrane region" description="Helical" evidence="8">
    <location>
        <begin position="296"/>
        <end position="317"/>
    </location>
</feature>
<evidence type="ECO:0000256" key="5">
    <source>
        <dbReference type="ARBA" id="ARBA00022989"/>
    </source>
</evidence>
<evidence type="ECO:0000256" key="3">
    <source>
        <dbReference type="ARBA" id="ARBA00022741"/>
    </source>
</evidence>
<evidence type="ECO:0000256" key="8">
    <source>
        <dbReference type="SAM" id="Phobius"/>
    </source>
</evidence>
<dbReference type="Gene3D" id="3.40.50.300">
    <property type="entry name" value="P-loop containing nucleotide triphosphate hydrolases"/>
    <property type="match status" value="1"/>
</dbReference>
<dbReference type="InterPro" id="IPR036640">
    <property type="entry name" value="ABC1_TM_sf"/>
</dbReference>
<dbReference type="InterPro" id="IPR011918">
    <property type="entry name" value="ABC_MsbA_ATP-bd"/>
</dbReference>
<dbReference type="InterPro" id="IPR011527">
    <property type="entry name" value="ABC1_TM_dom"/>
</dbReference>
<sequence length="614" mass="65646">MRQSSPATQRPPARDRRLRGLLRLAGYLKPYWRQALVAAVALIVAAAGVLAIGQGLRLVIDQGFANGTAAALDRALLLTAGVVLVLAVASAMRFYWVMWLGERMAADLRQDVFNRLVALEPGFYARNGTAEIQSRMTTDTALLQSVLGSTFSMALRNSLLLTGTLVMLVVTSPGLTGLVIVGIPLVVAPMLIYGRRVRRLSRLSQDRIADVGSYASETLGGIETVQAFVHEPIDRGVFRERVESAFAIGVQRIRQRAGLNAVALLLAFGGVAFVLWRGGHAVLAGTMTAGELSAFIFYAVLAAGAVGVLSEVAGELFRASGAAERLFELLDTEPAIRPPDEPQPLSDPIRGEVKLQDVGFCYPNREDQPALQGLDLQVRCGETLALVGPSGAGKSTLMALLLRFYDPSAGRILFDGVDLRDLDPQSLRRCMALVAQTPVLFTGTVRENIRFGDPDASPAMIESVAEAAHCREFVDALPQGLDTDIGPAGVQLSGGQRQRIAIARALLRDPALLLLDEATSSLDAESEQQVQAALGHLMAGRTSIVIAHRLATVRDADRIAVLDHGCLRAIGTHDQLLARDRLYAHLAALQFNDGRDADHGELPRPAAGPAAGHA</sequence>
<dbReference type="InterPro" id="IPR027417">
    <property type="entry name" value="P-loop_NTPase"/>
</dbReference>
<dbReference type="PANTHER" id="PTHR43394">
    <property type="entry name" value="ATP-DEPENDENT PERMEASE MDL1, MITOCHONDRIAL"/>
    <property type="match status" value="1"/>
</dbReference>
<dbReference type="Proteomes" id="UP001556709">
    <property type="component" value="Unassembled WGS sequence"/>
</dbReference>
<keyword evidence="4" id="KW-0067">ATP-binding</keyword>
<keyword evidence="12" id="KW-1185">Reference proteome</keyword>
<dbReference type="EMBL" id="JBAKFM010000001">
    <property type="protein sequence ID" value="MEX0468194.1"/>
    <property type="molecule type" value="Genomic_DNA"/>
</dbReference>
<dbReference type="Pfam" id="PF00005">
    <property type="entry name" value="ABC_tran"/>
    <property type="match status" value="1"/>
</dbReference>
<dbReference type="InterPro" id="IPR039421">
    <property type="entry name" value="Type_1_exporter"/>
</dbReference>
<dbReference type="NCBIfam" id="TIGR02204">
    <property type="entry name" value="MsbA_rel"/>
    <property type="match status" value="1"/>
</dbReference>
<comment type="caution">
    <text evidence="11">The sequence shown here is derived from an EMBL/GenBank/DDBJ whole genome shotgun (WGS) entry which is preliminary data.</text>
</comment>
<evidence type="ECO:0000256" key="1">
    <source>
        <dbReference type="ARBA" id="ARBA00004651"/>
    </source>
</evidence>
<evidence type="ECO:0000256" key="6">
    <source>
        <dbReference type="ARBA" id="ARBA00023136"/>
    </source>
</evidence>
<feature type="region of interest" description="Disordered" evidence="7">
    <location>
        <begin position="594"/>
        <end position="614"/>
    </location>
</feature>
<dbReference type="CDD" id="cd18575">
    <property type="entry name" value="ABC_6TM_bac_exporter_ABCB8_10_like"/>
    <property type="match status" value="1"/>
</dbReference>
<dbReference type="InterPro" id="IPR003439">
    <property type="entry name" value="ABC_transporter-like_ATP-bd"/>
</dbReference>
<feature type="transmembrane region" description="Helical" evidence="8">
    <location>
        <begin position="75"/>
        <end position="96"/>
    </location>
</feature>
<protein>
    <submittedName>
        <fullName evidence="11">ABC transporter transmembrane domain-containing protein</fullName>
    </submittedName>
</protein>
<feature type="compositionally biased region" description="Low complexity" evidence="7">
    <location>
        <begin position="605"/>
        <end position="614"/>
    </location>
</feature>
<dbReference type="InterPro" id="IPR017871">
    <property type="entry name" value="ABC_transporter-like_CS"/>
</dbReference>
<evidence type="ECO:0000256" key="7">
    <source>
        <dbReference type="SAM" id="MobiDB-lite"/>
    </source>
</evidence>
<dbReference type="PROSITE" id="PS00211">
    <property type="entry name" value="ABC_TRANSPORTER_1"/>
    <property type="match status" value="1"/>
</dbReference>
<feature type="domain" description="ABC transmembrane type-1" evidence="10">
    <location>
        <begin position="36"/>
        <end position="318"/>
    </location>
</feature>